<gene>
    <name evidence="2" type="ORF">SeLEV6574_g04936</name>
    <name evidence="3" type="ORF">SeMB42_g04462</name>
</gene>
<evidence type="ECO:0000313" key="5">
    <source>
        <dbReference type="Proteomes" id="UP000320475"/>
    </source>
</evidence>
<dbReference type="VEuPathDB" id="FungiDB:SeMB42_g04462"/>
<feature type="compositionally biased region" description="Basic and acidic residues" evidence="1">
    <location>
        <begin position="168"/>
        <end position="178"/>
    </location>
</feature>
<comment type="caution">
    <text evidence="2">The sequence shown here is derived from an EMBL/GenBank/DDBJ whole genome shotgun (WGS) entry which is preliminary data.</text>
</comment>
<dbReference type="Proteomes" id="UP000320475">
    <property type="component" value="Unassembled WGS sequence"/>
</dbReference>
<proteinExistence type="predicted"/>
<accession>A0A507CX01</accession>
<dbReference type="EMBL" id="QEAN01000181">
    <property type="protein sequence ID" value="TPX44043.1"/>
    <property type="molecule type" value="Genomic_DNA"/>
</dbReference>
<name>A0A507CX01_9FUNG</name>
<dbReference type="EMBL" id="QEAM01000214">
    <property type="protein sequence ID" value="TPX43655.1"/>
    <property type="molecule type" value="Genomic_DNA"/>
</dbReference>
<evidence type="ECO:0000313" key="4">
    <source>
        <dbReference type="Proteomes" id="UP000317494"/>
    </source>
</evidence>
<evidence type="ECO:0000313" key="3">
    <source>
        <dbReference type="EMBL" id="TPX44043.1"/>
    </source>
</evidence>
<feature type="region of interest" description="Disordered" evidence="1">
    <location>
        <begin position="244"/>
        <end position="288"/>
    </location>
</feature>
<organism evidence="2 5">
    <name type="scientific">Synchytrium endobioticum</name>
    <dbReference type="NCBI Taxonomy" id="286115"/>
    <lineage>
        <taxon>Eukaryota</taxon>
        <taxon>Fungi</taxon>
        <taxon>Fungi incertae sedis</taxon>
        <taxon>Chytridiomycota</taxon>
        <taxon>Chytridiomycota incertae sedis</taxon>
        <taxon>Chytridiomycetes</taxon>
        <taxon>Synchytriales</taxon>
        <taxon>Synchytriaceae</taxon>
        <taxon>Synchytrium</taxon>
    </lineage>
</organism>
<evidence type="ECO:0000313" key="2">
    <source>
        <dbReference type="EMBL" id="TPX43655.1"/>
    </source>
</evidence>
<sequence>MLLRMRKLEIASVPYPKSDEFKQGNNNRDEMHSASRWVICLVERNPSILSNFGRELFVQDVTTKTPDGNVNRSTVRWVPHHVMVYASMTTSSLKSVGNSPENFITGNQSIMRTDTISKYASIRCGAAILLLVTFLCHKALTAPVPGSRAERLSSLINEYNDLLTEESDPRFEEWGQEGRKKKTRGSLDKLASPLSKLELNPTDSPAIPDFNLASVETELCEIKHDIKKSREAGWEVIDHSYCFSSQRPDPPSRVDGHGGSGGTLSAYDGYVVVPSDKSGPSRPSLRRD</sequence>
<feature type="region of interest" description="Disordered" evidence="1">
    <location>
        <begin position="168"/>
        <end position="187"/>
    </location>
</feature>
<keyword evidence="4" id="KW-1185">Reference proteome</keyword>
<evidence type="ECO:0000256" key="1">
    <source>
        <dbReference type="SAM" id="MobiDB-lite"/>
    </source>
</evidence>
<dbReference type="AlphaFoldDB" id="A0A507CX01"/>
<dbReference type="Proteomes" id="UP000317494">
    <property type="component" value="Unassembled WGS sequence"/>
</dbReference>
<reference evidence="4 5" key="1">
    <citation type="journal article" date="2019" name="Sci. Rep.">
        <title>Comparative genomics of chytrid fungi reveal insights into the obligate biotrophic and pathogenic lifestyle of Synchytrium endobioticum.</title>
        <authorList>
            <person name="van de Vossenberg B.T.L.H."/>
            <person name="Warris S."/>
            <person name="Nguyen H.D.T."/>
            <person name="van Gent-Pelzer M.P.E."/>
            <person name="Joly D.L."/>
            <person name="van de Geest H.C."/>
            <person name="Bonants P.J.M."/>
            <person name="Smith D.S."/>
            <person name="Levesque C.A."/>
            <person name="van der Lee T.A.J."/>
        </authorList>
    </citation>
    <scope>NUCLEOTIDE SEQUENCE [LARGE SCALE GENOMIC DNA]</scope>
    <source>
        <strain evidence="2 5">LEV6574</strain>
        <strain evidence="3 4">MB42</strain>
    </source>
</reference>
<protein>
    <submittedName>
        <fullName evidence="2">Uncharacterized protein</fullName>
    </submittedName>
</protein>